<proteinExistence type="predicted"/>
<reference evidence="6" key="1">
    <citation type="submission" date="2022-11" db="UniProtKB">
        <authorList>
            <consortium name="WormBaseParasite"/>
        </authorList>
    </citation>
    <scope>IDENTIFICATION</scope>
</reference>
<evidence type="ECO:0000259" key="4">
    <source>
        <dbReference type="PROSITE" id="PS50076"/>
    </source>
</evidence>
<keyword evidence="3" id="KW-1133">Transmembrane helix</keyword>
<dbReference type="InterPro" id="IPR036869">
    <property type="entry name" value="J_dom_sf"/>
</dbReference>
<evidence type="ECO:0000313" key="6">
    <source>
        <dbReference type="WBParaSite" id="jg15994"/>
    </source>
</evidence>
<keyword evidence="3" id="KW-0472">Membrane</keyword>
<dbReference type="Proteomes" id="UP000887574">
    <property type="component" value="Unplaced"/>
</dbReference>
<dbReference type="AlphaFoldDB" id="A0A915D537"/>
<name>A0A915D537_9BILA</name>
<evidence type="ECO:0000256" key="2">
    <source>
        <dbReference type="SAM" id="MobiDB-lite"/>
    </source>
</evidence>
<accession>A0A915D537</accession>
<dbReference type="PROSITE" id="PS50076">
    <property type="entry name" value="DNAJ_2"/>
    <property type="match status" value="1"/>
</dbReference>
<keyword evidence="1" id="KW-0143">Chaperone</keyword>
<dbReference type="PANTHER" id="PTHR44145">
    <property type="entry name" value="DNAJ HOMOLOG SUBFAMILY A MEMBER 3, MITOCHONDRIAL"/>
    <property type="match status" value="1"/>
</dbReference>
<feature type="region of interest" description="Disordered" evidence="2">
    <location>
        <begin position="87"/>
        <end position="113"/>
    </location>
</feature>
<evidence type="ECO:0000256" key="3">
    <source>
        <dbReference type="SAM" id="Phobius"/>
    </source>
</evidence>
<dbReference type="Gene3D" id="1.10.287.110">
    <property type="entry name" value="DnaJ domain"/>
    <property type="match status" value="1"/>
</dbReference>
<protein>
    <submittedName>
        <fullName evidence="6">J domain-containing protein</fullName>
    </submittedName>
</protein>
<dbReference type="PANTHER" id="PTHR44145:SF3">
    <property type="entry name" value="DNAJ HOMOLOG SUBFAMILY A MEMBER 3, MITOCHONDRIAL"/>
    <property type="match status" value="1"/>
</dbReference>
<sequence>MITRCIRSCRFCAFAICRHYSSSHFKRNPYKVLGLDESASQVDIKNAFYTMSKKYHPDVTSCDEHSATKFMEIKEAYDQINDERRLYGAPSSSGGARQQANQRSYSQQQYSRRTNQWSYTNEDFHNAYESVFSGRKARNASDFDEFMREGREKAYREYWKVKPNDWREASDWDNSNPYEKFNMNVWRMLVNSTNLGLTVFAFLILFQFFWPEAFDSMGHDGIDSAERELRDFVNRNPPK</sequence>
<evidence type="ECO:0000313" key="5">
    <source>
        <dbReference type="Proteomes" id="UP000887574"/>
    </source>
</evidence>
<dbReference type="Pfam" id="PF00226">
    <property type="entry name" value="DnaJ"/>
    <property type="match status" value="1"/>
</dbReference>
<dbReference type="SMART" id="SM00271">
    <property type="entry name" value="DnaJ"/>
    <property type="match status" value="1"/>
</dbReference>
<dbReference type="InterPro" id="IPR051938">
    <property type="entry name" value="Apopto_cytoskel_mod"/>
</dbReference>
<dbReference type="InterPro" id="IPR001623">
    <property type="entry name" value="DnaJ_domain"/>
</dbReference>
<dbReference type="SUPFAM" id="SSF46565">
    <property type="entry name" value="Chaperone J-domain"/>
    <property type="match status" value="1"/>
</dbReference>
<dbReference type="PRINTS" id="PR00625">
    <property type="entry name" value="JDOMAIN"/>
</dbReference>
<evidence type="ECO:0000256" key="1">
    <source>
        <dbReference type="ARBA" id="ARBA00023186"/>
    </source>
</evidence>
<organism evidence="5 6">
    <name type="scientific">Ditylenchus dipsaci</name>
    <dbReference type="NCBI Taxonomy" id="166011"/>
    <lineage>
        <taxon>Eukaryota</taxon>
        <taxon>Metazoa</taxon>
        <taxon>Ecdysozoa</taxon>
        <taxon>Nematoda</taxon>
        <taxon>Chromadorea</taxon>
        <taxon>Rhabditida</taxon>
        <taxon>Tylenchina</taxon>
        <taxon>Tylenchomorpha</taxon>
        <taxon>Sphaerularioidea</taxon>
        <taxon>Anguinidae</taxon>
        <taxon>Anguininae</taxon>
        <taxon>Ditylenchus</taxon>
    </lineage>
</organism>
<feature type="domain" description="J" evidence="4">
    <location>
        <begin position="28"/>
        <end position="104"/>
    </location>
</feature>
<feature type="compositionally biased region" description="Low complexity" evidence="2">
    <location>
        <begin position="96"/>
        <end position="113"/>
    </location>
</feature>
<keyword evidence="5" id="KW-1185">Reference proteome</keyword>
<feature type="transmembrane region" description="Helical" evidence="3">
    <location>
        <begin position="188"/>
        <end position="210"/>
    </location>
</feature>
<dbReference type="WBParaSite" id="jg15994">
    <property type="protein sequence ID" value="jg15994"/>
    <property type="gene ID" value="jg15994"/>
</dbReference>
<dbReference type="CDD" id="cd06257">
    <property type="entry name" value="DnaJ"/>
    <property type="match status" value="1"/>
</dbReference>
<keyword evidence="3" id="KW-0812">Transmembrane</keyword>